<dbReference type="Pfam" id="PF17910">
    <property type="entry name" value="FeoB_Cyto"/>
    <property type="match status" value="1"/>
</dbReference>
<feature type="binding site" evidence="14">
    <location>
        <begin position="131"/>
        <end position="134"/>
    </location>
    <ligand>
        <name>GTP</name>
        <dbReference type="ChEBI" id="CHEBI:37565"/>
        <label>1</label>
    </ligand>
</feature>
<evidence type="ECO:0000256" key="8">
    <source>
        <dbReference type="ARBA" id="ARBA00023004"/>
    </source>
</evidence>
<feature type="transmembrane region" description="Helical" evidence="16">
    <location>
        <begin position="521"/>
        <end position="542"/>
    </location>
</feature>
<dbReference type="Proteomes" id="UP000001979">
    <property type="component" value="Chromosome"/>
</dbReference>
<dbReference type="HOGENOM" id="CLU_013350_3_0_2"/>
<evidence type="ECO:0000259" key="17">
    <source>
        <dbReference type="PROSITE" id="PS51711"/>
    </source>
</evidence>
<comment type="subcellular location">
    <subcellularLocation>
        <location evidence="1">Cell membrane</location>
        <topology evidence="1">Multi-pass membrane protein</topology>
    </subcellularLocation>
</comment>
<dbReference type="NCBIfam" id="TIGR00231">
    <property type="entry name" value="small_GTP"/>
    <property type="match status" value="1"/>
</dbReference>
<dbReference type="InterPro" id="IPR030389">
    <property type="entry name" value="G_FEOB_dom"/>
</dbReference>
<keyword evidence="15" id="KW-0479">Metal-binding</keyword>
<organism evidence="18 19">
    <name type="scientific">Methanococcoides burtonii (strain DSM 6242 / NBRC 107633 / OCM 468 / ACE-M)</name>
    <dbReference type="NCBI Taxonomy" id="259564"/>
    <lineage>
        <taxon>Archaea</taxon>
        <taxon>Methanobacteriati</taxon>
        <taxon>Methanobacteriota</taxon>
        <taxon>Stenosarchaea group</taxon>
        <taxon>Methanomicrobia</taxon>
        <taxon>Methanosarcinales</taxon>
        <taxon>Methanosarcinaceae</taxon>
        <taxon>Methanococcoides</taxon>
    </lineage>
</organism>
<evidence type="ECO:0000256" key="12">
    <source>
        <dbReference type="ARBA" id="ARBA00031200"/>
    </source>
</evidence>
<evidence type="ECO:0000256" key="7">
    <source>
        <dbReference type="ARBA" id="ARBA00022989"/>
    </source>
</evidence>
<evidence type="ECO:0000256" key="15">
    <source>
        <dbReference type="PIRSR" id="PIRSR603373-2"/>
    </source>
</evidence>
<feature type="binding site" evidence="15">
    <location>
        <position position="40"/>
    </location>
    <ligand>
        <name>Mg(2+)</name>
        <dbReference type="ChEBI" id="CHEBI:18420"/>
        <label>2</label>
    </ligand>
</feature>
<dbReference type="PROSITE" id="PS51711">
    <property type="entry name" value="G_FEOB"/>
    <property type="match status" value="1"/>
</dbReference>
<dbReference type="InterPro" id="IPR027417">
    <property type="entry name" value="P-loop_NTPase"/>
</dbReference>
<dbReference type="PANTHER" id="PTHR43185:SF1">
    <property type="entry name" value="FE(2+) TRANSPORTER FEOB"/>
    <property type="match status" value="1"/>
</dbReference>
<dbReference type="GO" id="GO:0005525">
    <property type="term" value="F:GTP binding"/>
    <property type="evidence" value="ECO:0007669"/>
    <property type="project" value="UniProtKB-KW"/>
</dbReference>
<dbReference type="FunFam" id="3.40.50.300:FF:000969">
    <property type="entry name" value="Ferrous iron transporter B"/>
    <property type="match status" value="1"/>
</dbReference>
<keyword evidence="10 14" id="KW-0342">GTP-binding</keyword>
<dbReference type="AlphaFoldDB" id="Q12XU1"/>
<dbReference type="Pfam" id="PF07670">
    <property type="entry name" value="Gate"/>
    <property type="match status" value="2"/>
</dbReference>
<keyword evidence="8" id="KW-0408">Iron</keyword>
<reference evidence="19" key="1">
    <citation type="journal article" date="2009" name="ISME J.">
        <title>The genome sequence of the psychrophilic archaeon, Methanococcoides burtonii: the role of genome evolution in cold adaptation.</title>
        <authorList>
            <person name="Allen M.A."/>
            <person name="Lauro F.M."/>
            <person name="Williams T.J."/>
            <person name="Burg D."/>
            <person name="Siddiqui K.S."/>
            <person name="De Francisci D."/>
            <person name="Chong K.W."/>
            <person name="Pilak O."/>
            <person name="Chew H.H."/>
            <person name="De Maere M.Z."/>
            <person name="Ting L."/>
            <person name="Katrib M."/>
            <person name="Ng C."/>
            <person name="Sowers K.R."/>
            <person name="Galperin M.Y."/>
            <person name="Anderson I.J."/>
            <person name="Ivanova N."/>
            <person name="Dalin E."/>
            <person name="Martinez M."/>
            <person name="Lapidus A."/>
            <person name="Hauser L."/>
            <person name="Land M."/>
            <person name="Thomas T."/>
            <person name="Cavicchioli R."/>
        </authorList>
    </citation>
    <scope>NUCLEOTIDE SEQUENCE [LARGE SCALE GENOMIC DNA]</scope>
    <source>
        <strain evidence="19">DSM 6242 / NBRC 107633 / OCM 468 / ACE-M</strain>
    </source>
</reference>
<dbReference type="SUPFAM" id="SSF52540">
    <property type="entry name" value="P-loop containing nucleoside triphosphate hydrolases"/>
    <property type="match status" value="1"/>
</dbReference>
<keyword evidence="19" id="KW-1185">Reference proteome</keyword>
<sequence>MKLNEVGNQDWIDMEKKKITIALAGNPNVGKTTLFNAITGARQHVGNWPGVTVEKKTGKRTYKDTEIEVVDLPGTYSLTAYSIDEVVARDYVVEEKPDVVVQIVDATNLERNLYLTTQLMELGSKVVIALNMWDLAESRGDKIDTRKMEDFLEIPVVKTVAKRAEGIDALLEEVVREANKGEHHEHEVSYGNDIEKKIIELEKIVSKDSALSGKYPVRWLSVKLLDGDENILKKIEGSSVAAQVNSILSAIKKEDYEAAMAEKRYETINTVLPQVCVKCVKEVTFSDMIDRAVTNKYLGIPISLAMMWAAFEVTFTAATPLMEFVDMFFGWLAGVVAESITNPVLGSLLGDGIVAGVGAVMIFLPNILLLFLMISLLEDSGYMARAAFVMDKLMYKIGLNGRSFIPLLMGFGCNVPAIMATRTIEDEKDRLVTILVNPFISCGARLPVYLMLAGAFFGRQAGSVIFGIYILGIIVAILSAKLIRGTVLKGKPSPFIMELPPYRLPTPKASAIHMWEKGSIYLKKAGTIILTGVVFVWLLSAIPAPGVDAAFASEEILGTEDSLVGVLGHIIEPLVAPLGFDWKVAVALVFGFIAKEIVIGSMGVLYGTGEDEDALAEILTAGAMSPLTALGLMVFTLLYVPCIACVGVVKKETGSWKWTLFMMAYGTTLAWIAAFLIYRIGTAIGWGL</sequence>
<dbReference type="InterPro" id="IPR011640">
    <property type="entry name" value="Fe2_transport_prot_B_C"/>
</dbReference>
<evidence type="ECO:0000256" key="11">
    <source>
        <dbReference type="ARBA" id="ARBA00023136"/>
    </source>
</evidence>
<feature type="transmembrane region" description="Helical" evidence="16">
    <location>
        <begin position="463"/>
        <end position="483"/>
    </location>
</feature>
<dbReference type="Gene3D" id="3.40.50.300">
    <property type="entry name" value="P-loop containing nucleotide triphosphate hydrolases"/>
    <property type="match status" value="1"/>
</dbReference>
<feature type="transmembrane region" description="Helical" evidence="16">
    <location>
        <begin position="627"/>
        <end position="649"/>
    </location>
</feature>
<keyword evidence="5 16" id="KW-0812">Transmembrane</keyword>
<evidence type="ECO:0000256" key="16">
    <source>
        <dbReference type="SAM" id="Phobius"/>
    </source>
</evidence>
<dbReference type="GO" id="GO:0005886">
    <property type="term" value="C:plasma membrane"/>
    <property type="evidence" value="ECO:0007669"/>
    <property type="project" value="UniProtKB-SubCell"/>
</dbReference>
<proteinExistence type="predicted"/>
<dbReference type="Pfam" id="PF02421">
    <property type="entry name" value="FeoB_N"/>
    <property type="match status" value="1"/>
</dbReference>
<evidence type="ECO:0000256" key="3">
    <source>
        <dbReference type="ARBA" id="ARBA00022475"/>
    </source>
</evidence>
<feature type="binding site" evidence="14">
    <location>
        <begin position="25"/>
        <end position="32"/>
    </location>
    <ligand>
        <name>GTP</name>
        <dbReference type="ChEBI" id="CHEBI:37565"/>
        <label>1</label>
    </ligand>
</feature>
<feature type="transmembrane region" description="Helical" evidence="16">
    <location>
        <begin position="661"/>
        <end position="681"/>
    </location>
</feature>
<keyword evidence="6 14" id="KW-0547">Nucleotide-binding</keyword>
<evidence type="ECO:0000256" key="9">
    <source>
        <dbReference type="ARBA" id="ARBA00023065"/>
    </source>
</evidence>
<name>Q12XU1_METBU</name>
<feature type="transmembrane region" description="Helical" evidence="16">
    <location>
        <begin position="353"/>
        <end position="377"/>
    </location>
</feature>
<dbReference type="GeneID" id="3996684"/>
<feature type="transmembrane region" description="Helical" evidence="16">
    <location>
        <begin position="397"/>
        <end position="419"/>
    </location>
</feature>
<dbReference type="GO" id="GO:0015093">
    <property type="term" value="F:ferrous iron transmembrane transporter activity"/>
    <property type="evidence" value="ECO:0007669"/>
    <property type="project" value="UniProtKB-UniRule"/>
</dbReference>
<feature type="binding site" evidence="14">
    <location>
        <begin position="50"/>
        <end position="54"/>
    </location>
    <ligand>
        <name>GTP</name>
        <dbReference type="ChEBI" id="CHEBI:37565"/>
        <label>1</label>
    </ligand>
</feature>
<dbReference type="RefSeq" id="WP_011498890.1">
    <property type="nucleotide sequence ID" value="NC_007955.1"/>
</dbReference>
<dbReference type="STRING" id="259564.Mbur_0779"/>
<dbReference type="InterPro" id="IPR041069">
    <property type="entry name" value="FeoB_Cyto"/>
</dbReference>
<evidence type="ECO:0000256" key="10">
    <source>
        <dbReference type="ARBA" id="ARBA00023134"/>
    </source>
</evidence>
<evidence type="ECO:0000313" key="18">
    <source>
        <dbReference type="EMBL" id="ABE51735.1"/>
    </source>
</evidence>
<dbReference type="InterPro" id="IPR050860">
    <property type="entry name" value="FeoB_GTPase"/>
</dbReference>
<dbReference type="InterPro" id="IPR011642">
    <property type="entry name" value="Gate_dom"/>
</dbReference>
<feature type="binding site" evidence="14">
    <location>
        <begin position="71"/>
        <end position="74"/>
    </location>
    <ligand>
        <name>GTP</name>
        <dbReference type="ChEBI" id="CHEBI:37565"/>
        <label>1</label>
    </ligand>
</feature>
<keyword evidence="7 16" id="KW-1133">Transmembrane helix</keyword>
<keyword evidence="11 16" id="KW-0472">Membrane</keyword>
<evidence type="ECO:0000256" key="1">
    <source>
        <dbReference type="ARBA" id="ARBA00004651"/>
    </source>
</evidence>
<gene>
    <name evidence="18" type="ordered locus">Mbur_0779</name>
</gene>
<feature type="binding site" evidence="15">
    <location>
        <position position="39"/>
    </location>
    <ligand>
        <name>Mg(2+)</name>
        <dbReference type="ChEBI" id="CHEBI:18420"/>
        <label>2</label>
    </ligand>
</feature>
<dbReference type="InterPro" id="IPR003373">
    <property type="entry name" value="Fe2_transport_prot-B"/>
</dbReference>
<dbReference type="CDD" id="cd01879">
    <property type="entry name" value="FeoB"/>
    <property type="match status" value="1"/>
</dbReference>
<dbReference type="KEGG" id="mbu:Mbur_0779"/>
<keyword evidence="9" id="KW-0406">Ion transport</keyword>
<dbReference type="GO" id="GO:0046872">
    <property type="term" value="F:metal ion binding"/>
    <property type="evidence" value="ECO:0007669"/>
    <property type="project" value="UniProtKB-KW"/>
</dbReference>
<feature type="binding site" evidence="15">
    <location>
        <position position="36"/>
    </location>
    <ligand>
        <name>Mg(2+)</name>
        <dbReference type="ChEBI" id="CHEBI:18420"/>
        <label>2</label>
    </ligand>
</feature>
<evidence type="ECO:0000256" key="4">
    <source>
        <dbReference type="ARBA" id="ARBA00022496"/>
    </source>
</evidence>
<dbReference type="Pfam" id="PF07664">
    <property type="entry name" value="FeoB_C"/>
    <property type="match status" value="1"/>
</dbReference>
<accession>Q12XU1</accession>
<dbReference type="Gene3D" id="1.10.287.1770">
    <property type="match status" value="1"/>
</dbReference>
<feature type="transmembrane region" description="Helical" evidence="16">
    <location>
        <begin position="587"/>
        <end position="607"/>
    </location>
</feature>
<evidence type="ECO:0000256" key="2">
    <source>
        <dbReference type="ARBA" id="ARBA00022448"/>
    </source>
</evidence>
<keyword evidence="3" id="KW-1003">Cell membrane</keyword>
<feature type="transmembrane region" description="Helical" evidence="16">
    <location>
        <begin position="297"/>
        <end position="318"/>
    </location>
</feature>
<keyword evidence="15" id="KW-0460">Magnesium</keyword>
<protein>
    <recommendedName>
        <fullName evidence="12 13">Ferrous iron transport protein B</fullName>
    </recommendedName>
</protein>
<keyword evidence="2" id="KW-0813">Transport</keyword>
<dbReference type="PANTHER" id="PTHR43185">
    <property type="entry name" value="FERROUS IRON TRANSPORT PROTEIN B"/>
    <property type="match status" value="1"/>
</dbReference>
<dbReference type="NCBIfam" id="TIGR00437">
    <property type="entry name" value="feoB"/>
    <property type="match status" value="1"/>
</dbReference>
<dbReference type="InterPro" id="IPR005225">
    <property type="entry name" value="Small_GTP-bd"/>
</dbReference>
<keyword evidence="4" id="KW-0410">Iron transport</keyword>
<evidence type="ECO:0000256" key="13">
    <source>
        <dbReference type="NCBIfam" id="TIGR00437"/>
    </source>
</evidence>
<feature type="domain" description="FeoB-type G" evidence="17">
    <location>
        <begin position="18"/>
        <end position="180"/>
    </location>
</feature>
<evidence type="ECO:0000313" key="19">
    <source>
        <dbReference type="Proteomes" id="UP000001979"/>
    </source>
</evidence>
<feature type="binding site" evidence="15">
    <location>
        <position position="37"/>
    </location>
    <ligand>
        <name>Mg(2+)</name>
        <dbReference type="ChEBI" id="CHEBI:18420"/>
        <label>2</label>
    </ligand>
</feature>
<evidence type="ECO:0000256" key="14">
    <source>
        <dbReference type="PIRSR" id="PIRSR603373-1"/>
    </source>
</evidence>
<evidence type="ECO:0000256" key="6">
    <source>
        <dbReference type="ARBA" id="ARBA00022741"/>
    </source>
</evidence>
<evidence type="ECO:0000256" key="5">
    <source>
        <dbReference type="ARBA" id="ARBA00022692"/>
    </source>
</evidence>
<dbReference type="EMBL" id="CP000300">
    <property type="protein sequence ID" value="ABE51735.1"/>
    <property type="molecule type" value="Genomic_DNA"/>
</dbReference>